<dbReference type="Ensembl" id="ENSCMIT00000003568.1">
    <property type="protein sequence ID" value="ENSCMIP00000003436.1"/>
    <property type="gene ID" value="ENSCMIG00000002067.1"/>
</dbReference>
<dbReference type="InParanoid" id="A0A4W3GJA2"/>
<dbReference type="AlphaFoldDB" id="A0A4W3GJA2"/>
<evidence type="ECO:0000313" key="2">
    <source>
        <dbReference type="Ensembl" id="ENSCMIP00000003436.1"/>
    </source>
</evidence>
<organism evidence="2 3">
    <name type="scientific">Callorhinchus milii</name>
    <name type="common">Ghost shark</name>
    <dbReference type="NCBI Taxonomy" id="7868"/>
    <lineage>
        <taxon>Eukaryota</taxon>
        <taxon>Metazoa</taxon>
        <taxon>Chordata</taxon>
        <taxon>Craniata</taxon>
        <taxon>Vertebrata</taxon>
        <taxon>Chondrichthyes</taxon>
        <taxon>Holocephali</taxon>
        <taxon>Chimaeriformes</taxon>
        <taxon>Callorhinchidae</taxon>
        <taxon>Callorhinchus</taxon>
    </lineage>
</organism>
<reference evidence="2" key="5">
    <citation type="submission" date="2025-09" db="UniProtKB">
        <authorList>
            <consortium name="Ensembl"/>
        </authorList>
    </citation>
    <scope>IDENTIFICATION</scope>
</reference>
<reference evidence="3" key="3">
    <citation type="journal article" date="2014" name="Nature">
        <title>Elephant shark genome provides unique insights into gnathostome evolution.</title>
        <authorList>
            <consortium name="International Elephant Shark Genome Sequencing Consortium"/>
            <person name="Venkatesh B."/>
            <person name="Lee A.P."/>
            <person name="Ravi V."/>
            <person name="Maurya A.K."/>
            <person name="Lian M.M."/>
            <person name="Swann J.B."/>
            <person name="Ohta Y."/>
            <person name="Flajnik M.F."/>
            <person name="Sutoh Y."/>
            <person name="Kasahara M."/>
            <person name="Hoon S."/>
            <person name="Gangu V."/>
            <person name="Roy S.W."/>
            <person name="Irimia M."/>
            <person name="Korzh V."/>
            <person name="Kondrychyn I."/>
            <person name="Lim Z.W."/>
            <person name="Tay B.H."/>
            <person name="Tohari S."/>
            <person name="Kong K.W."/>
            <person name="Ho S."/>
            <person name="Lorente-Galdos B."/>
            <person name="Quilez J."/>
            <person name="Marques-Bonet T."/>
            <person name="Raney B.J."/>
            <person name="Ingham P.W."/>
            <person name="Tay A."/>
            <person name="Hillier L.W."/>
            <person name="Minx P."/>
            <person name="Boehm T."/>
            <person name="Wilson R.K."/>
            <person name="Brenner S."/>
            <person name="Warren W.C."/>
        </authorList>
    </citation>
    <scope>NUCLEOTIDE SEQUENCE [LARGE SCALE GENOMIC DNA]</scope>
</reference>
<dbReference type="Proteomes" id="UP000314986">
    <property type="component" value="Unassembled WGS sequence"/>
</dbReference>
<reference evidence="3" key="1">
    <citation type="journal article" date="2006" name="Science">
        <title>Ancient noncoding elements conserved in the human genome.</title>
        <authorList>
            <person name="Venkatesh B."/>
            <person name="Kirkness E.F."/>
            <person name="Loh Y.H."/>
            <person name="Halpern A.L."/>
            <person name="Lee A.P."/>
            <person name="Johnson J."/>
            <person name="Dandona N."/>
            <person name="Viswanathan L.D."/>
            <person name="Tay A."/>
            <person name="Venter J.C."/>
            <person name="Strausberg R.L."/>
            <person name="Brenner S."/>
        </authorList>
    </citation>
    <scope>NUCLEOTIDE SEQUENCE [LARGE SCALE GENOMIC DNA]</scope>
</reference>
<protein>
    <submittedName>
        <fullName evidence="2">Uncharacterized protein</fullName>
    </submittedName>
</protein>
<keyword evidence="3" id="KW-1185">Reference proteome</keyword>
<accession>A0A4W3GJA2</accession>
<reference evidence="2" key="4">
    <citation type="submission" date="2025-08" db="UniProtKB">
        <authorList>
            <consortium name="Ensembl"/>
        </authorList>
    </citation>
    <scope>IDENTIFICATION</scope>
</reference>
<reference evidence="3" key="2">
    <citation type="journal article" date="2007" name="PLoS Biol.">
        <title>Survey sequencing and comparative analysis of the elephant shark (Callorhinchus milii) genome.</title>
        <authorList>
            <person name="Venkatesh B."/>
            <person name="Kirkness E.F."/>
            <person name="Loh Y.H."/>
            <person name="Halpern A.L."/>
            <person name="Lee A.P."/>
            <person name="Johnson J."/>
            <person name="Dandona N."/>
            <person name="Viswanathan L.D."/>
            <person name="Tay A."/>
            <person name="Venter J.C."/>
            <person name="Strausberg R.L."/>
            <person name="Brenner S."/>
        </authorList>
    </citation>
    <scope>NUCLEOTIDE SEQUENCE [LARGE SCALE GENOMIC DNA]</scope>
</reference>
<sequence>MALAAFAFVKRNQLQRRFCRKKRSQIYKSEPRTGSEVPGREANNAVKEGVSKQSSWKWKGNPNRAYPRAAAGGNYRGFKWLNITRSLSP</sequence>
<feature type="region of interest" description="Disordered" evidence="1">
    <location>
        <begin position="26"/>
        <end position="63"/>
    </location>
</feature>
<name>A0A4W3GJA2_CALMI</name>
<evidence type="ECO:0000313" key="3">
    <source>
        <dbReference type="Proteomes" id="UP000314986"/>
    </source>
</evidence>
<evidence type="ECO:0000256" key="1">
    <source>
        <dbReference type="SAM" id="MobiDB-lite"/>
    </source>
</evidence>
<proteinExistence type="predicted"/>